<dbReference type="PANTHER" id="PTHR34042:SF1">
    <property type="entry name" value="TRANSCRIPTION REPRESSOR OFP17"/>
    <property type="match status" value="1"/>
</dbReference>
<dbReference type="PROSITE" id="PS51754">
    <property type="entry name" value="OVATE"/>
    <property type="match status" value="1"/>
</dbReference>
<dbReference type="GO" id="GO:0045892">
    <property type="term" value="P:negative regulation of DNA-templated transcription"/>
    <property type="evidence" value="ECO:0007669"/>
    <property type="project" value="InterPro"/>
</dbReference>
<comment type="caution">
    <text evidence="7">The sequence shown here is derived from an EMBL/GenBank/DDBJ whole genome shotgun (WGS) entry which is preliminary data.</text>
</comment>
<dbReference type="Proteomes" id="UP001165190">
    <property type="component" value="Unassembled WGS sequence"/>
</dbReference>
<dbReference type="AlphaFoldDB" id="A0A9W7I9F6"/>
<keyword evidence="5" id="KW-0539">Nucleus</keyword>
<sequence>MKALIRFKSKFLNPCKKLVPIFKFKLRRPVFIRPLRVRLTKSPASSIFRFLRPRRKMDKLAELRTLSEAAGCDRDRLLFSSPLTPASYLKAGGGYRRRGASDVEDACRSFEKYLVEMIVEEGKVSDLMGVEELLHCWKNLTCPVFIDLVSRFYGELCTDLFAGNDDDDNADTP</sequence>
<protein>
    <submittedName>
        <fullName evidence="7">Ovate family protein 17</fullName>
    </submittedName>
</protein>
<dbReference type="OrthoDB" id="1871608at2759"/>
<dbReference type="InterPro" id="IPR006458">
    <property type="entry name" value="Ovate_C"/>
</dbReference>
<name>A0A9W7I9F6_HIBTR</name>
<feature type="domain" description="OVATE" evidence="6">
    <location>
        <begin position="99"/>
        <end position="159"/>
    </location>
</feature>
<evidence type="ECO:0000259" key="6">
    <source>
        <dbReference type="PROSITE" id="PS51754"/>
    </source>
</evidence>
<keyword evidence="3" id="KW-0805">Transcription regulation</keyword>
<gene>
    <name evidence="7" type="ORF">HRI_002849000</name>
</gene>
<evidence type="ECO:0000313" key="8">
    <source>
        <dbReference type="Proteomes" id="UP001165190"/>
    </source>
</evidence>
<evidence type="ECO:0000256" key="5">
    <source>
        <dbReference type="ARBA" id="ARBA00023242"/>
    </source>
</evidence>
<keyword evidence="8" id="KW-1185">Reference proteome</keyword>
<reference evidence="7" key="1">
    <citation type="submission" date="2023-05" db="EMBL/GenBank/DDBJ databases">
        <title>Genome and transcriptome analyses reveal genes involved in the formation of fine ridges on petal epidermal cells in Hibiscus trionum.</title>
        <authorList>
            <person name="Koshimizu S."/>
            <person name="Masuda S."/>
            <person name="Ishii T."/>
            <person name="Shirasu K."/>
            <person name="Hoshino A."/>
            <person name="Arita M."/>
        </authorList>
    </citation>
    <scope>NUCLEOTIDE SEQUENCE</scope>
    <source>
        <strain evidence="7">Hamamatsu line</strain>
    </source>
</reference>
<keyword evidence="4" id="KW-0804">Transcription</keyword>
<comment type="subcellular location">
    <subcellularLocation>
        <location evidence="1">Nucleus</location>
    </subcellularLocation>
</comment>
<dbReference type="InterPro" id="IPR044686">
    <property type="entry name" value="OFP17"/>
</dbReference>
<evidence type="ECO:0000256" key="3">
    <source>
        <dbReference type="ARBA" id="ARBA00023015"/>
    </source>
</evidence>
<evidence type="ECO:0000313" key="7">
    <source>
        <dbReference type="EMBL" id="GMI91797.1"/>
    </source>
</evidence>
<keyword evidence="2" id="KW-0678">Repressor</keyword>
<evidence type="ECO:0000256" key="1">
    <source>
        <dbReference type="ARBA" id="ARBA00004123"/>
    </source>
</evidence>
<organism evidence="7 8">
    <name type="scientific">Hibiscus trionum</name>
    <name type="common">Flower of an hour</name>
    <dbReference type="NCBI Taxonomy" id="183268"/>
    <lineage>
        <taxon>Eukaryota</taxon>
        <taxon>Viridiplantae</taxon>
        <taxon>Streptophyta</taxon>
        <taxon>Embryophyta</taxon>
        <taxon>Tracheophyta</taxon>
        <taxon>Spermatophyta</taxon>
        <taxon>Magnoliopsida</taxon>
        <taxon>eudicotyledons</taxon>
        <taxon>Gunneridae</taxon>
        <taxon>Pentapetalae</taxon>
        <taxon>rosids</taxon>
        <taxon>malvids</taxon>
        <taxon>Malvales</taxon>
        <taxon>Malvaceae</taxon>
        <taxon>Malvoideae</taxon>
        <taxon>Hibiscus</taxon>
    </lineage>
</organism>
<dbReference type="GO" id="GO:0005634">
    <property type="term" value="C:nucleus"/>
    <property type="evidence" value="ECO:0007669"/>
    <property type="project" value="UniProtKB-SubCell"/>
</dbReference>
<proteinExistence type="predicted"/>
<accession>A0A9W7I9F6</accession>
<evidence type="ECO:0000256" key="2">
    <source>
        <dbReference type="ARBA" id="ARBA00022491"/>
    </source>
</evidence>
<dbReference type="PANTHER" id="PTHR34042">
    <property type="entry name" value="TRANSCRIPTION REPRESSOR OFP17"/>
    <property type="match status" value="1"/>
</dbReference>
<dbReference type="EMBL" id="BSYR01000024">
    <property type="protein sequence ID" value="GMI91797.1"/>
    <property type="molecule type" value="Genomic_DNA"/>
</dbReference>
<evidence type="ECO:0000256" key="4">
    <source>
        <dbReference type="ARBA" id="ARBA00023163"/>
    </source>
</evidence>